<dbReference type="EMBL" id="LMAI01000010">
    <property type="protein sequence ID" value="KUJ55212.1"/>
    <property type="molecule type" value="Genomic_DNA"/>
</dbReference>
<evidence type="ECO:0000313" key="3">
    <source>
        <dbReference type="EMBL" id="KUJ55212.1"/>
    </source>
</evidence>
<dbReference type="AlphaFoldDB" id="A0A101CFA9"/>
<name>A0A101CFA9_9FLAO</name>
<dbReference type="PANTHER" id="PTHR38432:SF1">
    <property type="entry name" value="TELA-LIKE PROTEIN SAOUHSC_01408"/>
    <property type="match status" value="1"/>
</dbReference>
<dbReference type="PANTHER" id="PTHR38432">
    <property type="entry name" value="TELA-LIKE PROTEIN SAOUHSC_01408"/>
    <property type="match status" value="1"/>
</dbReference>
<accession>A0A101CFA9</accession>
<gene>
    <name evidence="3" type="ORF">AR686_14855</name>
</gene>
<comment type="similarity">
    <text evidence="1 2">Belongs to the TelA family.</text>
</comment>
<evidence type="ECO:0000256" key="1">
    <source>
        <dbReference type="ARBA" id="ARBA00005541"/>
    </source>
</evidence>
<dbReference type="InterPro" id="IPR008863">
    <property type="entry name" value="Toxic_anion-R_TelA"/>
</dbReference>
<protein>
    <submittedName>
        <fullName evidence="3">Tellurite resistance protein</fullName>
    </submittedName>
</protein>
<dbReference type="Proteomes" id="UP000054388">
    <property type="component" value="Unassembled WGS sequence"/>
</dbReference>
<evidence type="ECO:0000256" key="2">
    <source>
        <dbReference type="PIRNR" id="PIRNR026508"/>
    </source>
</evidence>
<proteinExistence type="inferred from homology"/>
<dbReference type="Pfam" id="PF05816">
    <property type="entry name" value="TelA"/>
    <property type="match status" value="1"/>
</dbReference>
<dbReference type="PIRSF" id="PIRSF026508">
    <property type="entry name" value="TelA"/>
    <property type="match status" value="1"/>
</dbReference>
<reference evidence="3 4" key="1">
    <citation type="submission" date="2015-10" db="EMBL/GenBank/DDBJ databases">
        <title>Genome sequence of Chryseobacterium greenlandense.</title>
        <authorList>
            <person name="Newman J."/>
            <person name="Fischer K."/>
            <person name="Miller J."/>
        </authorList>
    </citation>
    <scope>NUCLEOTIDE SEQUENCE [LARGE SCALE GENOMIC DNA]</scope>
    <source>
        <strain evidence="3 4">UMB34</strain>
    </source>
</reference>
<comment type="caution">
    <text evidence="3">The sequence shown here is derived from an EMBL/GenBank/DDBJ whole genome shotgun (WGS) entry which is preliminary data.</text>
</comment>
<organism evidence="3 4">
    <name type="scientific">Chryseobacterium aquaticum subsp. greenlandense</name>
    <dbReference type="NCBI Taxonomy" id="345663"/>
    <lineage>
        <taxon>Bacteria</taxon>
        <taxon>Pseudomonadati</taxon>
        <taxon>Bacteroidota</taxon>
        <taxon>Flavobacteriia</taxon>
        <taxon>Flavobacteriales</taxon>
        <taxon>Weeksellaceae</taxon>
        <taxon>Chryseobacterium group</taxon>
        <taxon>Chryseobacterium</taxon>
    </lineage>
</organism>
<sequence length="363" mass="40612">MPQSQPTQSSAPAVLVDRDGNVNLSQIQDSERQKYELMANSIDETNPGSIVNFGADLQKTLANQSDSFLGNVRRSNSGEVGELINNLLIELNYVDVDEINGSKVKGFLSRLPFMKKMMTQVDNLFAKYDKITSNIDQISHKVNAGIITSTKDNAVLQTIFDSNVNSIKAIEDLVIAGNLRMEKAAAELANMENNVQNFADYQIADKRDFINRLDRRLADLKVVRLIMMQSLPQIRLVQNNNVSIAEKAQTILTTTLPVWKNQLSLAVAMHRQQQNIEVQQKVSSTTEEILRKNAERLGQNSINVAKANEQTIVSAETLKETTAMLINTLNEVKQIQKQGTESRRKLDQDLQTLESELKANIRG</sequence>
<evidence type="ECO:0000313" key="4">
    <source>
        <dbReference type="Proteomes" id="UP000054388"/>
    </source>
</evidence>